<sequence length="182" mass="19472">MPDPSVTSLLNRSHDHLLASGLYLRDSSIVGRLRWVLEGRGHVLVYDPHMEGADANAAGITANLDDESSHASQLSLDQTDTPPPKGAKLSAIVQIDRDDFWLTSDGGYVGPTAICKEILEVKPSCSLSNPGVEPASSDFATVLQTLHVLTEDCVTPGYSSGKSFFFNGEEEACPLQSSTQIV</sequence>
<dbReference type="HOGENOM" id="CLU_1482577_0_0_1"/>
<keyword evidence="2" id="KW-1185">Reference proteome</keyword>
<proteinExistence type="predicted"/>
<reference evidence="2" key="2">
    <citation type="submission" date="2015-01" db="EMBL/GenBank/DDBJ databases">
        <title>Evolutionary Origins and Diversification of the Mycorrhizal Mutualists.</title>
        <authorList>
            <consortium name="DOE Joint Genome Institute"/>
            <consortium name="Mycorrhizal Genomics Consortium"/>
            <person name="Kohler A."/>
            <person name="Kuo A."/>
            <person name="Nagy L.G."/>
            <person name="Floudas D."/>
            <person name="Copeland A."/>
            <person name="Barry K.W."/>
            <person name="Cichocki N."/>
            <person name="Veneault-Fourrey C."/>
            <person name="LaButti K."/>
            <person name="Lindquist E.A."/>
            <person name="Lipzen A."/>
            <person name="Lundell T."/>
            <person name="Morin E."/>
            <person name="Murat C."/>
            <person name="Riley R."/>
            <person name="Ohm R."/>
            <person name="Sun H."/>
            <person name="Tunlid A."/>
            <person name="Henrissat B."/>
            <person name="Grigoriev I.V."/>
            <person name="Hibbett D.S."/>
            <person name="Martin F."/>
        </authorList>
    </citation>
    <scope>NUCLEOTIDE SEQUENCE [LARGE SCALE GENOMIC DNA]</scope>
    <source>
        <strain evidence="2">441</strain>
    </source>
</reference>
<accession>A0A0C9Y397</accession>
<dbReference type="Proteomes" id="UP000054018">
    <property type="component" value="Unassembled WGS sequence"/>
</dbReference>
<name>A0A0C9Y397_9AGAM</name>
<dbReference type="EMBL" id="KN834191">
    <property type="protein sequence ID" value="KIK11561.1"/>
    <property type="molecule type" value="Genomic_DNA"/>
</dbReference>
<gene>
    <name evidence="1" type="ORF">PISMIDRAFT_19423</name>
</gene>
<evidence type="ECO:0000313" key="1">
    <source>
        <dbReference type="EMBL" id="KIK11561.1"/>
    </source>
</evidence>
<dbReference type="AlphaFoldDB" id="A0A0C9Y397"/>
<dbReference type="OrthoDB" id="2685635at2759"/>
<evidence type="ECO:0000313" key="2">
    <source>
        <dbReference type="Proteomes" id="UP000054018"/>
    </source>
</evidence>
<organism evidence="1 2">
    <name type="scientific">Pisolithus microcarpus 441</name>
    <dbReference type="NCBI Taxonomy" id="765257"/>
    <lineage>
        <taxon>Eukaryota</taxon>
        <taxon>Fungi</taxon>
        <taxon>Dikarya</taxon>
        <taxon>Basidiomycota</taxon>
        <taxon>Agaricomycotina</taxon>
        <taxon>Agaricomycetes</taxon>
        <taxon>Agaricomycetidae</taxon>
        <taxon>Boletales</taxon>
        <taxon>Sclerodermatineae</taxon>
        <taxon>Pisolithaceae</taxon>
        <taxon>Pisolithus</taxon>
    </lineage>
</organism>
<protein>
    <submittedName>
        <fullName evidence="1">Uncharacterized protein</fullName>
    </submittedName>
</protein>
<reference evidence="1 2" key="1">
    <citation type="submission" date="2014-04" db="EMBL/GenBank/DDBJ databases">
        <authorList>
            <consortium name="DOE Joint Genome Institute"/>
            <person name="Kuo A."/>
            <person name="Kohler A."/>
            <person name="Costa M.D."/>
            <person name="Nagy L.G."/>
            <person name="Floudas D."/>
            <person name="Copeland A."/>
            <person name="Barry K.W."/>
            <person name="Cichocki N."/>
            <person name="Veneault-Fourrey C."/>
            <person name="LaButti K."/>
            <person name="Lindquist E.A."/>
            <person name="Lipzen A."/>
            <person name="Lundell T."/>
            <person name="Morin E."/>
            <person name="Murat C."/>
            <person name="Sun H."/>
            <person name="Tunlid A."/>
            <person name="Henrissat B."/>
            <person name="Grigoriev I.V."/>
            <person name="Hibbett D.S."/>
            <person name="Martin F."/>
            <person name="Nordberg H.P."/>
            <person name="Cantor M.N."/>
            <person name="Hua S.X."/>
        </authorList>
    </citation>
    <scope>NUCLEOTIDE SEQUENCE [LARGE SCALE GENOMIC DNA]</scope>
    <source>
        <strain evidence="1 2">441</strain>
    </source>
</reference>